<dbReference type="RefSeq" id="XP_066634312.1">
    <property type="nucleotide sequence ID" value="XM_066776431.1"/>
</dbReference>
<proteinExistence type="inferred from homology"/>
<dbReference type="Pfam" id="PF00067">
    <property type="entry name" value="p450"/>
    <property type="match status" value="1"/>
</dbReference>
<dbReference type="InterPro" id="IPR001128">
    <property type="entry name" value="Cyt_P450"/>
</dbReference>
<protein>
    <submittedName>
        <fullName evidence="3">Uncharacterized protein</fullName>
    </submittedName>
</protein>
<dbReference type="GeneID" id="92009065"/>
<dbReference type="EMBL" id="JAJVCZ030000004">
    <property type="protein sequence ID" value="KAL0261283.1"/>
    <property type="molecule type" value="Genomic_DNA"/>
</dbReference>
<dbReference type="Proteomes" id="UP001430584">
    <property type="component" value="Unassembled WGS sequence"/>
</dbReference>
<name>A0ABR3CKX5_9PEZI</name>
<sequence length="170" mass="17559">MPVWSSAAGQQAPSSSKPPPPPSNSSSSPSSPFPNFIHAMTASGLSPRAALSEAKEMLGPGTDTSSATLAHIMWALAHNPAYQDALFGDLARAGFPQTMSGGNSLDAVPKLKACVKEGVRWAGAAAAMLPRVVPDGGVVLEGVWVPGGVRGFPRVLCRRRRRRGGGTDMA</sequence>
<comment type="caution">
    <text evidence="3">The sequence shown here is derived from an EMBL/GenBank/DDBJ whole genome shotgun (WGS) entry which is preliminary data.</text>
</comment>
<dbReference type="PANTHER" id="PTHR24305">
    <property type="entry name" value="CYTOCHROME P450"/>
    <property type="match status" value="1"/>
</dbReference>
<feature type="region of interest" description="Disordered" evidence="2">
    <location>
        <begin position="1"/>
        <end position="34"/>
    </location>
</feature>
<organism evidence="3 4">
    <name type="scientific">Diplodia seriata</name>
    <dbReference type="NCBI Taxonomy" id="420778"/>
    <lineage>
        <taxon>Eukaryota</taxon>
        <taxon>Fungi</taxon>
        <taxon>Dikarya</taxon>
        <taxon>Ascomycota</taxon>
        <taxon>Pezizomycotina</taxon>
        <taxon>Dothideomycetes</taxon>
        <taxon>Dothideomycetes incertae sedis</taxon>
        <taxon>Botryosphaeriales</taxon>
        <taxon>Botryosphaeriaceae</taxon>
        <taxon>Diplodia</taxon>
    </lineage>
</organism>
<dbReference type="InterPro" id="IPR050121">
    <property type="entry name" value="Cytochrome_P450_monoxygenase"/>
</dbReference>
<comment type="similarity">
    <text evidence="1">Belongs to the cytochrome P450 family.</text>
</comment>
<reference evidence="3 4" key="1">
    <citation type="submission" date="2024-02" db="EMBL/GenBank/DDBJ databases">
        <title>De novo assembly and annotation of 12 fungi associated with fruit tree decline syndrome in Ontario, Canada.</title>
        <authorList>
            <person name="Sulman M."/>
            <person name="Ellouze W."/>
            <person name="Ilyukhin E."/>
        </authorList>
    </citation>
    <scope>NUCLEOTIDE SEQUENCE [LARGE SCALE GENOMIC DNA]</scope>
    <source>
        <strain evidence="3 4">FDS-637</strain>
    </source>
</reference>
<dbReference type="Gene3D" id="1.10.630.10">
    <property type="entry name" value="Cytochrome P450"/>
    <property type="match status" value="1"/>
</dbReference>
<accession>A0ABR3CKX5</accession>
<dbReference type="PANTHER" id="PTHR24305:SF166">
    <property type="entry name" value="CYTOCHROME P450 12A4, MITOCHONDRIAL-RELATED"/>
    <property type="match status" value="1"/>
</dbReference>
<dbReference type="SUPFAM" id="SSF48264">
    <property type="entry name" value="Cytochrome P450"/>
    <property type="match status" value="1"/>
</dbReference>
<evidence type="ECO:0000313" key="4">
    <source>
        <dbReference type="Proteomes" id="UP001430584"/>
    </source>
</evidence>
<keyword evidence="4" id="KW-1185">Reference proteome</keyword>
<dbReference type="InterPro" id="IPR036396">
    <property type="entry name" value="Cyt_P450_sf"/>
</dbReference>
<evidence type="ECO:0000256" key="1">
    <source>
        <dbReference type="ARBA" id="ARBA00010617"/>
    </source>
</evidence>
<evidence type="ECO:0000256" key="2">
    <source>
        <dbReference type="SAM" id="MobiDB-lite"/>
    </source>
</evidence>
<feature type="compositionally biased region" description="Low complexity" evidence="2">
    <location>
        <begin position="24"/>
        <end position="34"/>
    </location>
</feature>
<gene>
    <name evidence="3" type="ORF">SLS55_004980</name>
</gene>
<evidence type="ECO:0000313" key="3">
    <source>
        <dbReference type="EMBL" id="KAL0261283.1"/>
    </source>
</evidence>